<dbReference type="InterPro" id="IPR011990">
    <property type="entry name" value="TPR-like_helical_dom_sf"/>
</dbReference>
<evidence type="ECO:0000256" key="2">
    <source>
        <dbReference type="SAM" id="Phobius"/>
    </source>
</evidence>
<name>A0ABP0JLU3_9DINO</name>
<dbReference type="Proteomes" id="UP001642464">
    <property type="component" value="Unassembled WGS sequence"/>
</dbReference>
<feature type="domain" description="TadE-like" evidence="3">
    <location>
        <begin position="610"/>
        <end position="651"/>
    </location>
</feature>
<sequence>MLIFLVGCQTLDEQQSACTSDADSIENRSTLGRATLQSGFLSDNKDEGCRQADFPGSAVPAPPGTYVGGWNDAMICAGRRYDFVISRHEWFSGGGQLGPEGRQHVARIAEVLPSRPDNVILEAEPTELRGEETLDQALARTSALNEQRRKDVVAALMSGGVWDAEQRVILAPIDRVGVHGIEAPRVYNQLLRGGRGQQRGGGAGGQGGGGFGGGCASVSTVASGRHDTANKLHLRAIDQKTKAEACRLTAEELAAHGKDNHAIAQFEQARQLDPEIRGIAHSLAVLYDRQGRRDAAHREYTRALEETPRDPDVHNDLGYFLYSQGQYSDAQRSLERALQLDGEHSKARINLAMVLAAEGNFDVAFRHFEQALGPAAAHHNIGLLQMRAGRRDEGIVHLRQAMDRDPSLGSVDVLVAFVPEVAHDSEILPANQIFVVLVSRLHRLRNLRMAFLDLIMIVTRFLGVPCRNLGLMRFDVPTMRLNFRDLLLQVRFVLEDLGFESLECRQCTPVLHAHCPQLLEPFDVVGLGGSVRLLRGRVIGSQRCHGSSDEENGVVVGDACNDSACDPIVTLLTMSVIGNRFRRQGSISSVPMVSNWCSEVRLERQGDRRGQALVEFAVVSFALTFLLGAMLAFGFLFFSANVLQQAADVGAMEFARHPAPPDETFQNALAASELYSEADLVVPVGTRSDELPLINGLLFSVYVYDPDIDMLRYPGTLVTNGEGETTVVIPIVGPGNRDATTGVETITEWRRVVEEVIPAGETAGPYSMMATLDEQGGLGQPGMVALRINYPYQSSALVAYVHTDADGNLLSPPETIGRDDVLNVPVTADDDAVTGATTATFPDGDTLSDAGYSLVDPAADSDIGDLSAGGVRVIVRRGSEVVSNARRHPRRGTILTWFAVFLFALLPLMSLIVHLGMVTLARRQMQTAVNTAALEGVRFRDDVDLLEAERRSQVRDLVSAVYDDDLNDPDGLDAMQFGAGSVIAFDDEPTDISLPGTDFRASRTISQSNIGVYDPELELNESNERHGDMVRGDYVLGTDHGEEDSYQRDDFAPNVDGDAFLVRLRRVDDSNSLDSDPYVSSSGPTIPFLFGRGPYGGSEFLDRRERGTIVRATAIARAVPAMTVGWSSDEVEVGAATVWVEMQSWNDLSVGTPAVVTLAGTTISGSLTGEFVEREPGVVAVGDVLSPPDDTPDPVVGVRYLPVYAEISGTKRVVGFGVADLTLDPNNMTGSITMLESQVGRLNASATWRGNLAGMSTADVDDLMEARATLEAPLLAPALSRTM</sequence>
<protein>
    <submittedName>
        <fullName evidence="5">UDP-N-acetylglucosamine--peptide N-acetylglucosaminyltransferase 110 kDa subunit (O-GlcNAc transferase subunit p110) (O-linked N-acetylglucosamine transferase 110 kDa subunit) (OGT)</fullName>
    </submittedName>
</protein>
<evidence type="ECO:0000256" key="1">
    <source>
        <dbReference type="PROSITE-ProRule" id="PRU00339"/>
    </source>
</evidence>
<gene>
    <name evidence="5" type="ORF">SCF082_LOCUS12741</name>
</gene>
<feature type="repeat" description="TPR" evidence="1">
    <location>
        <begin position="375"/>
        <end position="408"/>
    </location>
</feature>
<comment type="caution">
    <text evidence="5">The sequence shown here is derived from an EMBL/GenBank/DDBJ whole genome shotgun (WGS) entry which is preliminary data.</text>
</comment>
<dbReference type="PANTHER" id="PTHR44809:SF1">
    <property type="entry name" value="PROTEIN O-MANNOSYL-TRANSFERASE TMTC1"/>
    <property type="match status" value="1"/>
</dbReference>
<dbReference type="Pfam" id="PF07811">
    <property type="entry name" value="TadE"/>
    <property type="match status" value="1"/>
</dbReference>
<dbReference type="Pfam" id="PF14559">
    <property type="entry name" value="TPR_19"/>
    <property type="match status" value="1"/>
</dbReference>
<evidence type="ECO:0000313" key="5">
    <source>
        <dbReference type="EMBL" id="CAK9015403.1"/>
    </source>
</evidence>
<keyword evidence="1" id="KW-0802">TPR repeat</keyword>
<dbReference type="GO" id="GO:0016757">
    <property type="term" value="F:glycosyltransferase activity"/>
    <property type="evidence" value="ECO:0007669"/>
    <property type="project" value="UniProtKB-KW"/>
</dbReference>
<evidence type="ECO:0000313" key="6">
    <source>
        <dbReference type="Proteomes" id="UP001642464"/>
    </source>
</evidence>
<dbReference type="SUPFAM" id="SSF48452">
    <property type="entry name" value="TPR-like"/>
    <property type="match status" value="1"/>
</dbReference>
<feature type="repeat" description="TPR" evidence="1">
    <location>
        <begin position="311"/>
        <end position="344"/>
    </location>
</feature>
<evidence type="ECO:0000259" key="4">
    <source>
        <dbReference type="Pfam" id="PF13400"/>
    </source>
</evidence>
<dbReference type="InterPro" id="IPR052943">
    <property type="entry name" value="TMTC_O-mannosyl-trnsfr"/>
</dbReference>
<dbReference type="PANTHER" id="PTHR44809">
    <property type="match status" value="1"/>
</dbReference>
<keyword evidence="2" id="KW-1133">Transmembrane helix</keyword>
<dbReference type="InterPro" id="IPR019734">
    <property type="entry name" value="TPR_rpt"/>
</dbReference>
<dbReference type="Gene3D" id="1.25.40.10">
    <property type="entry name" value="Tetratricopeptide repeat domain"/>
    <property type="match status" value="1"/>
</dbReference>
<dbReference type="InterPro" id="IPR028087">
    <property type="entry name" value="Tad_N"/>
</dbReference>
<keyword evidence="5" id="KW-0808">Transferase</keyword>
<dbReference type="Pfam" id="PF13400">
    <property type="entry name" value="Tad"/>
    <property type="match status" value="1"/>
</dbReference>
<keyword evidence="2" id="KW-0812">Transmembrane</keyword>
<feature type="transmembrane region" description="Helical" evidence="2">
    <location>
        <begin position="616"/>
        <end position="638"/>
    </location>
</feature>
<feature type="transmembrane region" description="Helical" evidence="2">
    <location>
        <begin position="894"/>
        <end position="917"/>
    </location>
</feature>
<keyword evidence="6" id="KW-1185">Reference proteome</keyword>
<organism evidence="5 6">
    <name type="scientific">Durusdinium trenchii</name>
    <dbReference type="NCBI Taxonomy" id="1381693"/>
    <lineage>
        <taxon>Eukaryota</taxon>
        <taxon>Sar</taxon>
        <taxon>Alveolata</taxon>
        <taxon>Dinophyceae</taxon>
        <taxon>Suessiales</taxon>
        <taxon>Symbiodiniaceae</taxon>
        <taxon>Durusdinium</taxon>
    </lineage>
</organism>
<dbReference type="InterPro" id="IPR012495">
    <property type="entry name" value="TadE-like_dom"/>
</dbReference>
<reference evidence="5 6" key="1">
    <citation type="submission" date="2024-02" db="EMBL/GenBank/DDBJ databases">
        <authorList>
            <person name="Chen Y."/>
            <person name="Shah S."/>
            <person name="Dougan E. K."/>
            <person name="Thang M."/>
            <person name="Chan C."/>
        </authorList>
    </citation>
    <scope>NUCLEOTIDE SEQUENCE [LARGE SCALE GENOMIC DNA]</scope>
</reference>
<feature type="non-terminal residue" evidence="5">
    <location>
        <position position="1283"/>
    </location>
</feature>
<keyword evidence="2" id="KW-0472">Membrane</keyword>
<dbReference type="EMBL" id="CAXAMM010007784">
    <property type="protein sequence ID" value="CAK9015403.1"/>
    <property type="molecule type" value="Genomic_DNA"/>
</dbReference>
<keyword evidence="5" id="KW-0328">Glycosyltransferase</keyword>
<evidence type="ECO:0000259" key="3">
    <source>
        <dbReference type="Pfam" id="PF07811"/>
    </source>
</evidence>
<dbReference type="SMART" id="SM00028">
    <property type="entry name" value="TPR"/>
    <property type="match status" value="4"/>
</dbReference>
<feature type="domain" description="Putative Flp pilus-assembly TadG-like N-terminal" evidence="4">
    <location>
        <begin position="892"/>
        <end position="937"/>
    </location>
</feature>
<accession>A0ABP0JLU3</accession>
<proteinExistence type="predicted"/>
<dbReference type="PROSITE" id="PS50005">
    <property type="entry name" value="TPR"/>
    <property type="match status" value="2"/>
</dbReference>